<dbReference type="Pfam" id="PF00583">
    <property type="entry name" value="Acetyltransf_1"/>
    <property type="match status" value="1"/>
</dbReference>
<accession>A0A366U442</accession>
<evidence type="ECO:0000313" key="5">
    <source>
        <dbReference type="Proteomes" id="UP000516696"/>
    </source>
</evidence>
<dbReference type="CDD" id="cd04301">
    <property type="entry name" value="NAT_SF"/>
    <property type="match status" value="1"/>
</dbReference>
<dbReference type="Proteomes" id="UP000439965">
    <property type="component" value="Unassembled WGS sequence"/>
</dbReference>
<proteinExistence type="predicted"/>
<dbReference type="EMBL" id="CP050485">
    <property type="protein sequence ID" value="QOG26462.1"/>
    <property type="molecule type" value="Genomic_DNA"/>
</dbReference>
<evidence type="ECO:0000313" key="2">
    <source>
        <dbReference type="EMBL" id="MXS24986.1"/>
    </source>
</evidence>
<dbReference type="GO" id="GO:0016747">
    <property type="term" value="F:acyltransferase activity, transferring groups other than amino-acyl groups"/>
    <property type="evidence" value="ECO:0007669"/>
    <property type="project" value="InterPro"/>
</dbReference>
<dbReference type="RefSeq" id="WP_003127461.1">
    <property type="nucleotide sequence ID" value="NZ_CABEIK010000001.1"/>
</dbReference>
<sequence length="175" mass="19680">MSDIHLTLREARGEDAAELLAVSQKIGQETDFLVMDETGLALPEAMLAQQLESLYEQDNHLLLLALDGERIIGMASIKGYSEWRMAHVGEIGLSILKDYWGMGLGSLLLEELLEWVSEVGLLTRLELTVQARNERAIHLYQKYGFEIEGCMKQAAQTKDGQRIDVLMMAKLVDEE</sequence>
<dbReference type="Gene3D" id="3.40.630.30">
    <property type="match status" value="1"/>
</dbReference>
<evidence type="ECO:0000313" key="4">
    <source>
        <dbReference type="Proteomes" id="UP000439965"/>
    </source>
</evidence>
<dbReference type="AlphaFoldDB" id="A0A366U442"/>
<feature type="domain" description="N-acetyltransferase" evidence="1">
    <location>
        <begin position="6"/>
        <end position="173"/>
    </location>
</feature>
<dbReference type="GeneID" id="93225319"/>
<dbReference type="EMBL" id="WVTI01000002">
    <property type="protein sequence ID" value="MXS24986.1"/>
    <property type="molecule type" value="Genomic_DNA"/>
</dbReference>
<dbReference type="InterPro" id="IPR016181">
    <property type="entry name" value="Acyl_CoA_acyltransferase"/>
</dbReference>
<keyword evidence="2" id="KW-0808">Transferase</keyword>
<reference evidence="3 5" key="2">
    <citation type="submission" date="2020-03" db="EMBL/GenBank/DDBJ databases">
        <title>Characterization of ganglioside-mimicking enterococci.</title>
        <authorList>
            <person name="Patry R.T."/>
            <person name="Nothaft H."/>
            <person name="Bridger R."/>
            <person name="Shajahan A."/>
            <person name="Huynh S."/>
            <person name="Sanchez S."/>
            <person name="Azadi P."/>
            <person name="Cooper K."/>
            <person name="Miller W.G."/>
            <person name="Parker C.T."/>
            <person name="Wells L."/>
            <person name="Szymanski C.M."/>
        </authorList>
    </citation>
    <scope>NUCLEOTIDE SEQUENCE [LARGE SCALE GENOMIC DNA]</scope>
    <source>
        <strain evidence="3 5">EGM181</strain>
    </source>
</reference>
<evidence type="ECO:0000313" key="3">
    <source>
        <dbReference type="EMBL" id="QOG26462.1"/>
    </source>
</evidence>
<reference evidence="2 4" key="1">
    <citation type="submission" date="2019-04" db="EMBL/GenBank/DDBJ databases">
        <title>Step-wise assembly of the neonatal virome modulated by breast feeding.</title>
        <authorList>
            <person name="Liang G."/>
            <person name="Bushman F."/>
        </authorList>
    </citation>
    <scope>NUCLEOTIDE SEQUENCE [LARGE SCALE GENOMIC DNA]</scope>
    <source>
        <strain evidence="2 4">E3404</strain>
    </source>
</reference>
<dbReference type="InterPro" id="IPR000182">
    <property type="entry name" value="GNAT_dom"/>
</dbReference>
<evidence type="ECO:0000259" key="1">
    <source>
        <dbReference type="PROSITE" id="PS51186"/>
    </source>
</evidence>
<name>A0A366U442_ENTGA</name>
<organism evidence="2 4">
    <name type="scientific">Enterococcus gallinarum</name>
    <dbReference type="NCBI Taxonomy" id="1353"/>
    <lineage>
        <taxon>Bacteria</taxon>
        <taxon>Bacillati</taxon>
        <taxon>Bacillota</taxon>
        <taxon>Bacilli</taxon>
        <taxon>Lactobacillales</taxon>
        <taxon>Enterococcaceae</taxon>
        <taxon>Enterococcus</taxon>
    </lineage>
</organism>
<protein>
    <submittedName>
        <fullName evidence="2">GNAT family N-acetyltransferase</fullName>
    </submittedName>
</protein>
<dbReference type="Proteomes" id="UP000516696">
    <property type="component" value="Chromosome"/>
</dbReference>
<gene>
    <name evidence="3" type="ORF">EGM181_03915</name>
    <name evidence="2" type="ORF">GTI89_02695</name>
</gene>
<dbReference type="PANTHER" id="PTHR43415">
    <property type="entry name" value="SPERMIDINE N(1)-ACETYLTRANSFERASE"/>
    <property type="match status" value="1"/>
</dbReference>
<dbReference type="SUPFAM" id="SSF55729">
    <property type="entry name" value="Acyl-CoA N-acyltransferases (Nat)"/>
    <property type="match status" value="1"/>
</dbReference>
<dbReference type="PROSITE" id="PS51186">
    <property type="entry name" value="GNAT"/>
    <property type="match status" value="1"/>
</dbReference>
<dbReference type="PANTHER" id="PTHR43415:SF3">
    <property type="entry name" value="GNAT-FAMILY ACETYLTRANSFERASE"/>
    <property type="match status" value="1"/>
</dbReference>